<name>A0ABS3UL28_9ACTN</name>
<dbReference type="SUPFAM" id="SSF46894">
    <property type="entry name" value="C-terminal effector domain of the bipartite response regulators"/>
    <property type="match status" value="1"/>
</dbReference>
<dbReference type="PANTHER" id="PTHR34293:SF1">
    <property type="entry name" value="HTH-TYPE TRANSCRIPTIONAL REGULATOR TRMBL2"/>
    <property type="match status" value="1"/>
</dbReference>
<dbReference type="InterPro" id="IPR036390">
    <property type="entry name" value="WH_DNA-bd_sf"/>
</dbReference>
<dbReference type="InterPro" id="IPR051797">
    <property type="entry name" value="TrmB-like"/>
</dbReference>
<evidence type="ECO:0000313" key="2">
    <source>
        <dbReference type="EMBL" id="MBO3739509.1"/>
    </source>
</evidence>
<dbReference type="CDD" id="cd06170">
    <property type="entry name" value="LuxR_C_like"/>
    <property type="match status" value="1"/>
</dbReference>
<dbReference type="InterPro" id="IPR036388">
    <property type="entry name" value="WH-like_DNA-bd_sf"/>
</dbReference>
<feature type="domain" description="HTH luxR-type" evidence="1">
    <location>
        <begin position="258"/>
        <end position="325"/>
    </location>
</feature>
<dbReference type="PRINTS" id="PR00038">
    <property type="entry name" value="HTHLUXR"/>
</dbReference>
<dbReference type="Proteomes" id="UP000679690">
    <property type="component" value="Unassembled WGS sequence"/>
</dbReference>
<sequence>MLAVLGLQASSERVYRAMLARPESGVMDLADALGMTETDVREALDQLFELSLIRASADRPDGLHVISPEVGLQQALARQQAELARRQQQVVECQSAVMQLIDDFGAARQDTAGSTVRAFVGMDAVRDKLDQLGREAQFEILTFMPGGAQSPAALEHAQRNDLSLLRRGVRLRGIGLDSIRNDAATLAHAQFLTDNGGDFRTTPTLPPRMILADRRAALVPIDPHNSRKGVLELTGSGIVMPMLALFDQIWELATPFGATNDPDREGLTKQEQVLLQLLAQGLTDEAAATRLGVSQRTARRMMSGLMERLEARSRFEAGLKAAQRGWL</sequence>
<dbReference type="PROSITE" id="PS50043">
    <property type="entry name" value="HTH_LUXR_2"/>
    <property type="match status" value="1"/>
</dbReference>
<dbReference type="SMART" id="SM00421">
    <property type="entry name" value="HTH_LUXR"/>
    <property type="match status" value="1"/>
</dbReference>
<reference evidence="2 3" key="1">
    <citation type="submission" date="2021-03" db="EMBL/GenBank/DDBJ databases">
        <title>Actinoplanes flavus sp. nov., a novel actinomycete isolated from Coconut Palm rhizosphere soil.</title>
        <authorList>
            <person name="Luo X."/>
        </authorList>
    </citation>
    <scope>NUCLEOTIDE SEQUENCE [LARGE SCALE GENOMIC DNA]</scope>
    <source>
        <strain evidence="2 3">NEAU-H7</strain>
    </source>
</reference>
<organism evidence="2 3">
    <name type="scientific">Actinoplanes flavus</name>
    <dbReference type="NCBI Taxonomy" id="2820290"/>
    <lineage>
        <taxon>Bacteria</taxon>
        <taxon>Bacillati</taxon>
        <taxon>Actinomycetota</taxon>
        <taxon>Actinomycetes</taxon>
        <taxon>Micromonosporales</taxon>
        <taxon>Micromonosporaceae</taxon>
        <taxon>Actinoplanes</taxon>
    </lineage>
</organism>
<dbReference type="InterPro" id="IPR016032">
    <property type="entry name" value="Sig_transdc_resp-reg_C-effctor"/>
</dbReference>
<dbReference type="SUPFAM" id="SSF46785">
    <property type="entry name" value="Winged helix' DNA-binding domain"/>
    <property type="match status" value="1"/>
</dbReference>
<accession>A0ABS3UL28</accession>
<dbReference type="EMBL" id="JAGFNS010000011">
    <property type="protein sequence ID" value="MBO3739509.1"/>
    <property type="molecule type" value="Genomic_DNA"/>
</dbReference>
<proteinExistence type="predicted"/>
<dbReference type="Gene3D" id="1.10.10.10">
    <property type="entry name" value="Winged helix-like DNA-binding domain superfamily/Winged helix DNA-binding domain"/>
    <property type="match status" value="2"/>
</dbReference>
<dbReference type="PANTHER" id="PTHR34293">
    <property type="entry name" value="HTH-TYPE TRANSCRIPTIONAL REGULATOR TRMBL2"/>
    <property type="match status" value="1"/>
</dbReference>
<keyword evidence="3" id="KW-1185">Reference proteome</keyword>
<evidence type="ECO:0000313" key="3">
    <source>
        <dbReference type="Proteomes" id="UP000679690"/>
    </source>
</evidence>
<comment type="caution">
    <text evidence="2">The sequence shown here is derived from an EMBL/GenBank/DDBJ whole genome shotgun (WGS) entry which is preliminary data.</text>
</comment>
<dbReference type="Pfam" id="PF00196">
    <property type="entry name" value="GerE"/>
    <property type="match status" value="1"/>
</dbReference>
<gene>
    <name evidence="2" type="ORF">J5X75_18505</name>
</gene>
<dbReference type="InterPro" id="IPR000792">
    <property type="entry name" value="Tscrpt_reg_LuxR_C"/>
</dbReference>
<protein>
    <submittedName>
        <fullName evidence="2">Helix-turn-helix transcriptional regulator</fullName>
    </submittedName>
</protein>
<evidence type="ECO:0000259" key="1">
    <source>
        <dbReference type="PROSITE" id="PS50043"/>
    </source>
</evidence>